<evidence type="ECO:0000313" key="3">
    <source>
        <dbReference type="EMBL" id="RSH91900.1"/>
    </source>
</evidence>
<dbReference type="PANTHER" id="PTHR11188">
    <property type="entry name" value="ARRESTIN DOMAIN CONTAINING PROTEIN"/>
    <property type="match status" value="1"/>
</dbReference>
<protein>
    <recommendedName>
        <fullName evidence="2">Arrestin C-terminal-like domain-containing protein</fullName>
    </recommendedName>
</protein>
<feature type="compositionally biased region" description="Low complexity" evidence="1">
    <location>
        <begin position="585"/>
        <end position="617"/>
    </location>
</feature>
<feature type="domain" description="Arrestin C-terminal-like" evidence="2">
    <location>
        <begin position="285"/>
        <end position="518"/>
    </location>
</feature>
<dbReference type="EMBL" id="RSCD01000007">
    <property type="protein sequence ID" value="RSH91900.1"/>
    <property type="molecule type" value="Genomic_DNA"/>
</dbReference>
<dbReference type="Pfam" id="PF00339">
    <property type="entry name" value="Arrestin_N"/>
    <property type="match status" value="1"/>
</dbReference>
<dbReference type="InterPro" id="IPR014756">
    <property type="entry name" value="Ig_E-set"/>
</dbReference>
<dbReference type="OrthoDB" id="2333384at2759"/>
<dbReference type="Gene3D" id="2.60.40.640">
    <property type="match status" value="1"/>
</dbReference>
<feature type="compositionally biased region" description="Acidic residues" evidence="1">
    <location>
        <begin position="447"/>
        <end position="456"/>
    </location>
</feature>
<feature type="region of interest" description="Disordered" evidence="1">
    <location>
        <begin position="1"/>
        <end position="93"/>
    </location>
</feature>
<dbReference type="GO" id="GO:0005886">
    <property type="term" value="C:plasma membrane"/>
    <property type="evidence" value="ECO:0007669"/>
    <property type="project" value="TreeGrafter"/>
</dbReference>
<organism evidence="3 4">
    <name type="scientific">Saitozyma podzolica</name>
    <dbReference type="NCBI Taxonomy" id="1890683"/>
    <lineage>
        <taxon>Eukaryota</taxon>
        <taxon>Fungi</taxon>
        <taxon>Dikarya</taxon>
        <taxon>Basidiomycota</taxon>
        <taxon>Agaricomycotina</taxon>
        <taxon>Tremellomycetes</taxon>
        <taxon>Tremellales</taxon>
        <taxon>Trimorphomycetaceae</taxon>
        <taxon>Saitozyma</taxon>
    </lineage>
</organism>
<feature type="compositionally biased region" description="Low complexity" evidence="1">
    <location>
        <begin position="412"/>
        <end position="438"/>
    </location>
</feature>
<feature type="compositionally biased region" description="Low complexity" evidence="1">
    <location>
        <begin position="9"/>
        <end position="33"/>
    </location>
</feature>
<reference evidence="3 4" key="1">
    <citation type="submission" date="2018-11" db="EMBL/GenBank/DDBJ databases">
        <title>Genome sequence of Saitozyma podzolica DSM 27192.</title>
        <authorList>
            <person name="Aliyu H."/>
            <person name="Gorte O."/>
            <person name="Ochsenreither K."/>
        </authorList>
    </citation>
    <scope>NUCLEOTIDE SEQUENCE [LARGE SCALE GENOMIC DNA]</scope>
    <source>
        <strain evidence="3 4">DSM 27192</strain>
    </source>
</reference>
<feature type="compositionally biased region" description="Low complexity" evidence="1">
    <location>
        <begin position="675"/>
        <end position="690"/>
    </location>
</feature>
<feature type="compositionally biased region" description="Polar residues" evidence="1">
    <location>
        <begin position="34"/>
        <end position="44"/>
    </location>
</feature>
<feature type="compositionally biased region" description="Polar residues" evidence="1">
    <location>
        <begin position="649"/>
        <end position="659"/>
    </location>
</feature>
<dbReference type="SMART" id="SM01017">
    <property type="entry name" value="Arrestin_C"/>
    <property type="match status" value="1"/>
</dbReference>
<dbReference type="GO" id="GO:0005829">
    <property type="term" value="C:cytosol"/>
    <property type="evidence" value="ECO:0007669"/>
    <property type="project" value="TreeGrafter"/>
</dbReference>
<evidence type="ECO:0000259" key="2">
    <source>
        <dbReference type="SMART" id="SM01017"/>
    </source>
</evidence>
<dbReference type="AlphaFoldDB" id="A0A427YLF8"/>
<evidence type="ECO:0000256" key="1">
    <source>
        <dbReference type="SAM" id="MobiDB-lite"/>
    </source>
</evidence>
<dbReference type="SUPFAM" id="SSF81296">
    <property type="entry name" value="E set domains"/>
    <property type="match status" value="1"/>
</dbReference>
<evidence type="ECO:0000313" key="4">
    <source>
        <dbReference type="Proteomes" id="UP000279259"/>
    </source>
</evidence>
<keyword evidence="4" id="KW-1185">Reference proteome</keyword>
<dbReference type="GO" id="GO:0031625">
    <property type="term" value="F:ubiquitin protein ligase binding"/>
    <property type="evidence" value="ECO:0007669"/>
    <property type="project" value="TreeGrafter"/>
</dbReference>
<name>A0A427YLF8_9TREE</name>
<dbReference type="Pfam" id="PF02752">
    <property type="entry name" value="Arrestin_C"/>
    <property type="match status" value="1"/>
</dbReference>
<dbReference type="STRING" id="1890683.A0A427YLF8"/>
<feature type="region of interest" description="Disordered" evidence="1">
    <location>
        <begin position="335"/>
        <end position="456"/>
    </location>
</feature>
<dbReference type="PANTHER" id="PTHR11188:SF17">
    <property type="entry name" value="FI21816P1"/>
    <property type="match status" value="1"/>
</dbReference>
<feature type="region of interest" description="Disordered" evidence="1">
    <location>
        <begin position="570"/>
        <end position="627"/>
    </location>
</feature>
<dbReference type="Proteomes" id="UP000279259">
    <property type="component" value="Unassembled WGS sequence"/>
</dbReference>
<dbReference type="GO" id="GO:0070086">
    <property type="term" value="P:ubiquitin-dependent endocytosis"/>
    <property type="evidence" value="ECO:0007669"/>
    <property type="project" value="TreeGrafter"/>
</dbReference>
<sequence>MVLWHHSTHSTPASAASSRPSSRAPSPTRTNSRISLNSANSIPVSTPGVGGHPSRSNTIDSTDPLNDFLGGDSSSSIAPGTSPALSSHLPSTSPAYPFPSSDMWRGSDHGSHTPGGYFQTQPVEIVLDAENLVLRGQGGDMNPAYLSGRVDLNLNEATNIKEITMALQGKAKVSFTEPQTGRNHHYTHPIIHHDWSFLEGAKKHTHTLKAGHHSFPFSLMLDGSLPSTISTYTGDATISYKLRATVVRSGFTASNYTASKTFSLHRTYTPDALEFNQTLEIENTWPGKIMYALTLPFKAYAAGDEIPVAVKFMPLAKGVRVLSVTSVIKEYSLVHTRHSSHPDSRVAASTKHELRDGRAIPVLTDSSRPPAHSNLNLSHTSSRHDSSAGNSRHPSPSATPMASTRGLPSLTSANAGPSSSGSRAGASAQAGGPSSGNAVAGPSTAPAEEEVDEDVEIGDDEVNTSFTVTVPPWTTPSHSVHPVFITHKIKWSCSISNPDGHISELRCALPIIILEHSLLDEARAAGAATRALLFGGQAEEGQQVDLPSYSNHVYDRVAADSGATTGYVARSTQHTPLPSPRGETPPHSVTPSRPSSPTRDRAFAAAAAAGGVASGPEADTEGDVPPRRELTQWTDSELLLSLGALRVHSTGTSPSNTPPDSRAPSRPLSRRNSRSGRSSLVGSRANSRASSPERHSASSSYVDERPINERRGSGFAGRLHLLRPLSGAKPILRNTSGVSLSSPVHAQNEGIQRNAQSFTNLSNGHVSFGGETRRHFIIDPDEEVPAISRVPAYDIASRGFAGALDAGPPTYDDSERMIERTRSEADLGRARSDTALVELGAAAAAEAEERAAEQEQE</sequence>
<gene>
    <name evidence="3" type="ORF">EHS25_009270</name>
</gene>
<feature type="compositionally biased region" description="Polar residues" evidence="1">
    <location>
        <begin position="54"/>
        <end position="64"/>
    </location>
</feature>
<feature type="compositionally biased region" description="Basic and acidic residues" evidence="1">
    <location>
        <begin position="340"/>
        <end position="358"/>
    </location>
</feature>
<proteinExistence type="predicted"/>
<feature type="region of interest" description="Disordered" evidence="1">
    <location>
        <begin position="648"/>
        <end position="710"/>
    </location>
</feature>
<feature type="compositionally biased region" description="Basic and acidic residues" evidence="1">
    <location>
        <begin position="691"/>
        <end position="710"/>
    </location>
</feature>
<dbReference type="InterPro" id="IPR050357">
    <property type="entry name" value="Arrestin_domain-protein"/>
</dbReference>
<comment type="caution">
    <text evidence="3">The sequence shown here is derived from an EMBL/GenBank/DDBJ whole genome shotgun (WGS) entry which is preliminary data.</text>
</comment>
<dbReference type="GO" id="GO:0030674">
    <property type="term" value="F:protein-macromolecule adaptor activity"/>
    <property type="evidence" value="ECO:0007669"/>
    <property type="project" value="TreeGrafter"/>
</dbReference>
<feature type="compositionally biased region" description="Polar residues" evidence="1">
    <location>
        <begin position="387"/>
        <end position="402"/>
    </location>
</feature>
<feature type="compositionally biased region" description="Polar residues" evidence="1">
    <location>
        <begin position="72"/>
        <end position="93"/>
    </location>
</feature>
<dbReference type="InterPro" id="IPR014752">
    <property type="entry name" value="Arrestin-like_C"/>
</dbReference>
<accession>A0A427YLF8</accession>
<dbReference type="InterPro" id="IPR011021">
    <property type="entry name" value="Arrestin-like_N"/>
</dbReference>
<dbReference type="InterPro" id="IPR011022">
    <property type="entry name" value="Arrestin_C-like"/>
</dbReference>